<dbReference type="EMBL" id="MK500391">
    <property type="protein sequence ID" value="QBK88522.1"/>
    <property type="molecule type" value="Genomic_DNA"/>
</dbReference>
<evidence type="ECO:0000256" key="1">
    <source>
        <dbReference type="SAM" id="Phobius"/>
    </source>
</evidence>
<reference evidence="2" key="1">
    <citation type="journal article" date="2019" name="MBio">
        <title>Virus Genomes from Deep Sea Sediments Expand the Ocean Megavirome and Support Independent Origins of Viral Gigantism.</title>
        <authorList>
            <person name="Backstrom D."/>
            <person name="Yutin N."/>
            <person name="Jorgensen S.L."/>
            <person name="Dharamshi J."/>
            <person name="Homa F."/>
            <person name="Zaremba-Niedwiedzka K."/>
            <person name="Spang A."/>
            <person name="Wolf Y.I."/>
            <person name="Koonin E.V."/>
            <person name="Ettema T.J."/>
        </authorList>
    </citation>
    <scope>NUCLEOTIDE SEQUENCE</scope>
</reference>
<accession>A0A481YZ40</accession>
<sequence>MKLYLIDKKGCHHTMDLMPGILIVYEMKMKFDPWLQIEFLPERYGQGIILIAGNEVIRRNYTFDKPKDKVELEKLIWHYIRKYHNPVDITDKNGCLTDFRKMGRFKVIQGWQAKKRDMKKDTCCHIDGILQLEEERKKLGNWPILRPDIKIKNRIGDMITNDIMEELVLHPVYGDNTKDELTRETCMKVRGENCGDNFPPNTPQFRRCMAEITWLCTHGYPRNKRTEVILTYREKLKNKILDYLKKNNLRVNKQVLDVILSAGFFERVRNRMGNKYTGYKSTRHSVDDAMNEYNYYATLIEGYDQKETNYGIYIIIFIILLSIFVYYAYKQKK</sequence>
<gene>
    <name evidence="2" type="ORF">LCMiAC01_01990</name>
</gene>
<keyword evidence="1" id="KW-0472">Membrane</keyword>
<evidence type="ECO:0000313" key="2">
    <source>
        <dbReference type="EMBL" id="QBK88522.1"/>
    </source>
</evidence>
<organism evidence="2">
    <name type="scientific">Mimivirus LCMiAC01</name>
    <dbReference type="NCBI Taxonomy" id="2506608"/>
    <lineage>
        <taxon>Viruses</taxon>
        <taxon>Varidnaviria</taxon>
        <taxon>Bamfordvirae</taxon>
        <taxon>Nucleocytoviricota</taxon>
        <taxon>Megaviricetes</taxon>
        <taxon>Imitervirales</taxon>
        <taxon>Mimiviridae</taxon>
        <taxon>Klosneuvirinae</taxon>
    </lineage>
</organism>
<name>A0A481YZ40_9VIRU</name>
<keyword evidence="1" id="KW-1133">Transmembrane helix</keyword>
<protein>
    <submittedName>
        <fullName evidence="2">Uncharacterized protein</fullName>
    </submittedName>
</protein>
<keyword evidence="1" id="KW-0812">Transmembrane</keyword>
<proteinExistence type="predicted"/>
<feature type="transmembrane region" description="Helical" evidence="1">
    <location>
        <begin position="310"/>
        <end position="329"/>
    </location>
</feature>